<dbReference type="GO" id="GO:0046982">
    <property type="term" value="F:protein heterodimerization activity"/>
    <property type="evidence" value="ECO:0007669"/>
    <property type="project" value="InterPro"/>
</dbReference>
<evidence type="ECO:0000313" key="10">
    <source>
        <dbReference type="EMBL" id="OWA52022.1"/>
    </source>
</evidence>
<dbReference type="SUPFAM" id="SSF47113">
    <property type="entry name" value="Histone-fold"/>
    <property type="match status" value="1"/>
</dbReference>
<evidence type="ECO:0000256" key="3">
    <source>
        <dbReference type="ARBA" id="ARBA00010343"/>
    </source>
</evidence>
<dbReference type="Proteomes" id="UP000192578">
    <property type="component" value="Unassembled WGS sequence"/>
</dbReference>
<organism evidence="10 11">
    <name type="scientific">Hypsibius exemplaris</name>
    <name type="common">Freshwater tardigrade</name>
    <dbReference type="NCBI Taxonomy" id="2072580"/>
    <lineage>
        <taxon>Eukaryota</taxon>
        <taxon>Metazoa</taxon>
        <taxon>Ecdysozoa</taxon>
        <taxon>Tardigrada</taxon>
        <taxon>Eutardigrada</taxon>
        <taxon>Parachela</taxon>
        <taxon>Hypsibioidea</taxon>
        <taxon>Hypsibiidae</taxon>
        <taxon>Hypsibius</taxon>
    </lineage>
</organism>
<evidence type="ECO:0000259" key="9">
    <source>
        <dbReference type="Pfam" id="PF00125"/>
    </source>
</evidence>
<comment type="similarity">
    <text evidence="3">Belongs to the histone H3 family.</text>
</comment>
<keyword evidence="7" id="KW-0544">Nucleosome core</keyword>
<feature type="region of interest" description="Disordered" evidence="8">
    <location>
        <begin position="1"/>
        <end position="152"/>
    </location>
</feature>
<dbReference type="GO" id="GO:0005634">
    <property type="term" value="C:nucleus"/>
    <property type="evidence" value="ECO:0007669"/>
    <property type="project" value="UniProtKB-SubCell"/>
</dbReference>
<evidence type="ECO:0000256" key="4">
    <source>
        <dbReference type="ARBA" id="ARBA00022454"/>
    </source>
</evidence>
<evidence type="ECO:0000256" key="6">
    <source>
        <dbReference type="ARBA" id="ARBA00023242"/>
    </source>
</evidence>
<gene>
    <name evidence="10" type="ORF">BV898_16478</name>
</gene>
<dbReference type="FunFam" id="1.10.20.10:FF:000085">
    <property type="entry name" value="Histone H3.2"/>
    <property type="match status" value="1"/>
</dbReference>
<sequence>MPRSKQQAVVKATNNASTRGNVTARKTVTLPVRRSRAPSSSPEYQESRDRSSSPVSSSAPSSSATANVHVARKGERNHAPTSSRPAVALKSTRPTPVASTRPTHVASTRPTHVASKATARKSTLPQAYHRHHNASAGKRSSQIEKPKHRKRRAPGVVALLEIRKYQNRTEALIPKAPFSRLVREIAQKFGGRDLRFQSAALGALQEAAEFFLTSMFEDANLCAIHGRRVTIMPKDLSLTLKLRGDRRFKSLQDQGKTRVARN</sequence>
<feature type="compositionally biased region" description="Low complexity" evidence="8">
    <location>
        <begin position="52"/>
        <end position="64"/>
    </location>
</feature>
<dbReference type="PRINTS" id="PR00622">
    <property type="entry name" value="HISTONEH3"/>
</dbReference>
<comment type="subcellular location">
    <subcellularLocation>
        <location evidence="2">Chromosome</location>
    </subcellularLocation>
    <subcellularLocation>
        <location evidence="1">Nucleus</location>
    </subcellularLocation>
</comment>
<dbReference type="Pfam" id="PF00125">
    <property type="entry name" value="Histone"/>
    <property type="match status" value="1"/>
</dbReference>
<feature type="compositionally biased region" description="Polar residues" evidence="8">
    <location>
        <begin position="92"/>
        <end position="110"/>
    </location>
</feature>
<dbReference type="GO" id="GO:0003677">
    <property type="term" value="F:DNA binding"/>
    <property type="evidence" value="ECO:0007669"/>
    <property type="project" value="UniProtKB-KW"/>
</dbReference>
<reference evidence="11" key="1">
    <citation type="submission" date="2017-01" db="EMBL/GenBank/DDBJ databases">
        <title>Comparative genomics of anhydrobiosis in the tardigrade Hypsibius dujardini.</title>
        <authorList>
            <person name="Yoshida Y."/>
            <person name="Koutsovoulos G."/>
            <person name="Laetsch D."/>
            <person name="Stevens L."/>
            <person name="Kumar S."/>
            <person name="Horikawa D."/>
            <person name="Ishino K."/>
            <person name="Komine S."/>
            <person name="Tomita M."/>
            <person name="Blaxter M."/>
            <person name="Arakawa K."/>
        </authorList>
    </citation>
    <scope>NUCLEOTIDE SEQUENCE [LARGE SCALE GENOMIC DNA]</scope>
    <source>
        <strain evidence="11">Z151</strain>
    </source>
</reference>
<dbReference type="PANTHER" id="PTHR45810">
    <property type="entry name" value="HISTONE H3.2"/>
    <property type="match status" value="1"/>
</dbReference>
<dbReference type="EMBL" id="MTYJ01000248">
    <property type="protein sequence ID" value="OWA52022.1"/>
    <property type="molecule type" value="Genomic_DNA"/>
</dbReference>
<name>A0A9X6NDL1_HYPEX</name>
<dbReference type="Gene3D" id="1.10.20.10">
    <property type="entry name" value="Histone, subunit A"/>
    <property type="match status" value="1"/>
</dbReference>
<feature type="domain" description="Core Histone H2A/H2B/H3" evidence="9">
    <location>
        <begin position="154"/>
        <end position="242"/>
    </location>
</feature>
<keyword evidence="6" id="KW-0539">Nucleus</keyword>
<evidence type="ECO:0000256" key="5">
    <source>
        <dbReference type="ARBA" id="ARBA00023125"/>
    </source>
</evidence>
<keyword evidence="4" id="KW-0158">Chromosome</keyword>
<dbReference type="GO" id="GO:0000786">
    <property type="term" value="C:nucleosome"/>
    <property type="evidence" value="ECO:0007669"/>
    <property type="project" value="UniProtKB-KW"/>
</dbReference>
<evidence type="ECO:0000313" key="11">
    <source>
        <dbReference type="Proteomes" id="UP000192578"/>
    </source>
</evidence>
<evidence type="ECO:0000256" key="8">
    <source>
        <dbReference type="SAM" id="MobiDB-lite"/>
    </source>
</evidence>
<feature type="compositionally biased region" description="Polar residues" evidence="8">
    <location>
        <begin position="1"/>
        <end position="26"/>
    </location>
</feature>
<dbReference type="PROSITE" id="PS00959">
    <property type="entry name" value="HISTONE_H3_2"/>
    <property type="match status" value="1"/>
</dbReference>
<evidence type="ECO:0000256" key="2">
    <source>
        <dbReference type="ARBA" id="ARBA00004286"/>
    </source>
</evidence>
<keyword evidence="5" id="KW-0238">DNA-binding</keyword>
<dbReference type="CDD" id="cd22911">
    <property type="entry name" value="HFD_H3"/>
    <property type="match status" value="1"/>
</dbReference>
<evidence type="ECO:0000256" key="1">
    <source>
        <dbReference type="ARBA" id="ARBA00004123"/>
    </source>
</evidence>
<dbReference type="InterPro" id="IPR000164">
    <property type="entry name" value="Histone_H3/CENP-A"/>
</dbReference>
<accession>A0A9X6NDL1</accession>
<comment type="caution">
    <text evidence="10">The sequence shown here is derived from an EMBL/GenBank/DDBJ whole genome shotgun (WGS) entry which is preliminary data.</text>
</comment>
<dbReference type="OrthoDB" id="420022at2759"/>
<protein>
    <submittedName>
        <fullName evidence="10">Histone H3.3</fullName>
    </submittedName>
</protein>
<evidence type="ECO:0000256" key="7">
    <source>
        <dbReference type="ARBA" id="ARBA00023269"/>
    </source>
</evidence>
<proteinExistence type="inferred from homology"/>
<keyword evidence="11" id="KW-1185">Reference proteome</keyword>
<dbReference type="AlphaFoldDB" id="A0A9X6NDL1"/>
<dbReference type="GO" id="GO:0030527">
    <property type="term" value="F:structural constituent of chromatin"/>
    <property type="evidence" value="ECO:0007669"/>
    <property type="project" value="InterPro"/>
</dbReference>
<dbReference type="InterPro" id="IPR007125">
    <property type="entry name" value="H2A/H2B/H3"/>
</dbReference>
<dbReference type="InterPro" id="IPR009072">
    <property type="entry name" value="Histone-fold"/>
</dbReference>
<dbReference type="SMART" id="SM00428">
    <property type="entry name" value="H3"/>
    <property type="match status" value="1"/>
</dbReference>